<organism evidence="5 6">
    <name type="scientific">[Clostridium] methylpentosum DSM 5476</name>
    <dbReference type="NCBI Taxonomy" id="537013"/>
    <lineage>
        <taxon>Bacteria</taxon>
        <taxon>Bacillati</taxon>
        <taxon>Bacillota</taxon>
        <taxon>Clostridia</taxon>
        <taxon>Eubacteriales</taxon>
        <taxon>Oscillospiraceae</taxon>
        <taxon>Oscillospiraceae incertae sedis</taxon>
    </lineage>
</organism>
<dbReference type="InterPro" id="IPR046947">
    <property type="entry name" value="LytR-like"/>
</dbReference>
<dbReference type="eggNOG" id="COG3279">
    <property type="taxonomic scope" value="Bacteria"/>
</dbReference>
<reference evidence="5 6" key="2">
    <citation type="submission" date="2009-02" db="EMBL/GenBank/DDBJ databases">
        <title>Draft genome sequence of Clostridium methylpentosum (DSM 5476).</title>
        <authorList>
            <person name="Sudarsanam P."/>
            <person name="Ley R."/>
            <person name="Guruge J."/>
            <person name="Turnbaugh P.J."/>
            <person name="Mahowald M."/>
            <person name="Liep D."/>
            <person name="Gordon J."/>
        </authorList>
    </citation>
    <scope>NUCLEOTIDE SEQUENCE [LARGE SCALE GENOMIC DNA]</scope>
    <source>
        <strain evidence="5 6">DSM 5476</strain>
    </source>
</reference>
<comment type="function">
    <text evidence="2">May play the central regulatory role in sporulation. It may be an element of the effector pathway responsible for the activation of sporulation genes in response to nutritional stress. Spo0A may act in concert with spo0H (a sigma factor) to control the expression of some genes that are critical to the sporulation process.</text>
</comment>
<dbReference type="Proteomes" id="UP000003340">
    <property type="component" value="Unassembled WGS sequence"/>
</dbReference>
<dbReference type="SMART" id="SM00448">
    <property type="entry name" value="REC"/>
    <property type="match status" value="1"/>
</dbReference>
<gene>
    <name evidence="5" type="ORF">CLOSTMETH_00931</name>
</gene>
<dbReference type="PANTHER" id="PTHR37299">
    <property type="entry name" value="TRANSCRIPTIONAL REGULATOR-RELATED"/>
    <property type="match status" value="1"/>
</dbReference>
<dbReference type="HOGENOM" id="CLU_000445_14_2_9"/>
<protein>
    <recommendedName>
        <fullName evidence="1">Stage 0 sporulation protein A homolog</fullName>
    </recommendedName>
</protein>
<dbReference type="InterPro" id="IPR011006">
    <property type="entry name" value="CheY-like_superfamily"/>
</dbReference>
<name>C0EAR7_9FIRM</name>
<reference evidence="5 6" key="1">
    <citation type="submission" date="2009-01" db="EMBL/GenBank/DDBJ databases">
        <authorList>
            <person name="Fulton L."/>
            <person name="Clifton S."/>
            <person name="Fulton B."/>
            <person name="Xu J."/>
            <person name="Minx P."/>
            <person name="Pepin K.H."/>
            <person name="Johnson M."/>
            <person name="Bhonagiri V."/>
            <person name="Nash W.E."/>
            <person name="Mardis E.R."/>
            <person name="Wilson R.K."/>
        </authorList>
    </citation>
    <scope>NUCLEOTIDE SEQUENCE [LARGE SCALE GENOMIC DNA]</scope>
    <source>
        <strain evidence="5 6">DSM 5476</strain>
    </source>
</reference>
<keyword evidence="3" id="KW-0597">Phosphoprotein</keyword>
<dbReference type="AlphaFoldDB" id="C0EAR7"/>
<dbReference type="Gene3D" id="3.40.50.2300">
    <property type="match status" value="1"/>
</dbReference>
<evidence type="ECO:0000313" key="5">
    <source>
        <dbReference type="EMBL" id="EEG31385.1"/>
    </source>
</evidence>
<dbReference type="Gene3D" id="2.40.50.1020">
    <property type="entry name" value="LytTr DNA-binding domain"/>
    <property type="match status" value="1"/>
</dbReference>
<evidence type="ECO:0000313" key="6">
    <source>
        <dbReference type="Proteomes" id="UP000003340"/>
    </source>
</evidence>
<dbReference type="EMBL" id="ACEC01000035">
    <property type="protein sequence ID" value="EEG31385.1"/>
    <property type="molecule type" value="Genomic_DNA"/>
</dbReference>
<feature type="domain" description="Response regulatory" evidence="4">
    <location>
        <begin position="2"/>
        <end position="120"/>
    </location>
</feature>
<accession>C0EAR7</accession>
<dbReference type="Pfam" id="PF00072">
    <property type="entry name" value="Response_reg"/>
    <property type="match status" value="1"/>
</dbReference>
<dbReference type="InterPro" id="IPR001789">
    <property type="entry name" value="Sig_transdc_resp-reg_receiver"/>
</dbReference>
<dbReference type="GO" id="GO:0003677">
    <property type="term" value="F:DNA binding"/>
    <property type="evidence" value="ECO:0007669"/>
    <property type="project" value="InterPro"/>
</dbReference>
<dbReference type="GO" id="GO:0000156">
    <property type="term" value="F:phosphorelay response regulator activity"/>
    <property type="evidence" value="ECO:0007669"/>
    <property type="project" value="InterPro"/>
</dbReference>
<sequence length="190" mass="21508">MRIAVCDDHASDLERISYYVSRFVAENLLEAEIECFSKAEQMLLKYRKNPYDLLLLDIYMNGQSGVEAAEALRKAGSGCEIIFITNSLDHALDGYRLKAMEYLVKPVSWEEAEQALRRCCSRFADSSRYIEIKCGKEIKRLRLCSILWVEVFGHQSVFHTSSGELTTRTSLDEIEAMLGASRFSGAAEAI</sequence>
<dbReference type="PROSITE" id="PS50110">
    <property type="entry name" value="RESPONSE_REGULATORY"/>
    <property type="match status" value="1"/>
</dbReference>
<proteinExistence type="predicted"/>
<dbReference type="PANTHER" id="PTHR37299:SF1">
    <property type="entry name" value="STAGE 0 SPORULATION PROTEIN A HOMOLOG"/>
    <property type="match status" value="1"/>
</dbReference>
<dbReference type="SUPFAM" id="SSF52172">
    <property type="entry name" value="CheY-like"/>
    <property type="match status" value="1"/>
</dbReference>
<feature type="modified residue" description="4-aspartylphosphate" evidence="3">
    <location>
        <position position="57"/>
    </location>
</feature>
<keyword evidence="6" id="KW-1185">Reference proteome</keyword>
<evidence type="ECO:0000259" key="4">
    <source>
        <dbReference type="PROSITE" id="PS50110"/>
    </source>
</evidence>
<comment type="caution">
    <text evidence="5">The sequence shown here is derived from an EMBL/GenBank/DDBJ whole genome shotgun (WGS) entry which is preliminary data.</text>
</comment>
<dbReference type="STRING" id="537013.CLOSTMETH_00931"/>
<evidence type="ECO:0000256" key="2">
    <source>
        <dbReference type="ARBA" id="ARBA00024867"/>
    </source>
</evidence>
<evidence type="ECO:0000256" key="1">
    <source>
        <dbReference type="ARBA" id="ARBA00018672"/>
    </source>
</evidence>
<evidence type="ECO:0000256" key="3">
    <source>
        <dbReference type="PROSITE-ProRule" id="PRU00169"/>
    </source>
</evidence>